<dbReference type="Gene3D" id="3.55.50.30">
    <property type="match status" value="1"/>
</dbReference>
<keyword evidence="1" id="KW-0812">Transmembrane</keyword>
<keyword evidence="1" id="KW-0472">Membrane</keyword>
<dbReference type="OrthoDB" id="641696at2"/>
<dbReference type="InterPro" id="IPR032508">
    <property type="entry name" value="FecR_C"/>
</dbReference>
<protein>
    <recommendedName>
        <fullName evidence="6">FecR protein</fullName>
    </recommendedName>
</protein>
<dbReference type="EMBL" id="FNQY01000017">
    <property type="protein sequence ID" value="SEA40879.1"/>
    <property type="molecule type" value="Genomic_DNA"/>
</dbReference>
<feature type="transmembrane region" description="Helical" evidence="1">
    <location>
        <begin position="99"/>
        <end position="116"/>
    </location>
</feature>
<keyword evidence="1" id="KW-1133">Transmembrane helix</keyword>
<dbReference type="AlphaFoldDB" id="A0A1H4AYC9"/>
<keyword evidence="5" id="KW-1185">Reference proteome</keyword>
<dbReference type="Pfam" id="PF04773">
    <property type="entry name" value="FecR"/>
    <property type="match status" value="1"/>
</dbReference>
<accession>A0A1H4AYC9</accession>
<dbReference type="PANTHER" id="PTHR30273">
    <property type="entry name" value="PERIPLASMIC SIGNAL SENSOR AND SIGMA FACTOR ACTIVATOR FECR-RELATED"/>
    <property type="match status" value="1"/>
</dbReference>
<sequence length="384" mass="41771">MDNLRLKSLLLKYINDELTSMEEAEFFELVSDPAELKRLRAIAEKLDITGTAPLELAQPKADDILSDILGFAREPDLAEALPGDGADGKAGKKRSYRRIAAAAIVCGLVLGGGWLWRFSRPSGNTASKIAQNLVIQDAMPGHTGAVLTLSTGKTYLLDTAANGLISPGIRKADQALNVTADAGVYEATLETPYGSVQQLVLSDGTKVWLNAGSTLHFPSAFRGSQRRVELNGEAYFEVVHNEKQPFVVVAGADVIQDLGTHFDVNAYCDEPSVKTTLLEGSVRIGAFTLSPGQQYQNGKISRVNAGNSIAWVSGFFHFENADLYSVMRELGRWYNVDVRYEGQMGTQKFEGDLQRSLKLSQVLKLIAGMGIHYTLNGQVLTIRS</sequence>
<evidence type="ECO:0000313" key="4">
    <source>
        <dbReference type="EMBL" id="SEA40879.1"/>
    </source>
</evidence>
<feature type="domain" description="FecR protein" evidence="2">
    <location>
        <begin position="188"/>
        <end position="283"/>
    </location>
</feature>
<dbReference type="InterPro" id="IPR006860">
    <property type="entry name" value="FecR"/>
</dbReference>
<dbReference type="GO" id="GO:0016989">
    <property type="term" value="F:sigma factor antagonist activity"/>
    <property type="evidence" value="ECO:0007669"/>
    <property type="project" value="TreeGrafter"/>
</dbReference>
<dbReference type="SUPFAM" id="SSF49441">
    <property type="entry name" value="Cytochrome f, large domain"/>
    <property type="match status" value="1"/>
</dbReference>
<dbReference type="Proteomes" id="UP000199041">
    <property type="component" value="Unassembled WGS sequence"/>
</dbReference>
<evidence type="ECO:0000256" key="1">
    <source>
        <dbReference type="SAM" id="Phobius"/>
    </source>
</evidence>
<gene>
    <name evidence="4" type="ORF">SAMN05192529_11730</name>
</gene>
<dbReference type="Gene3D" id="2.60.120.1440">
    <property type="match status" value="1"/>
</dbReference>
<dbReference type="Pfam" id="PF16344">
    <property type="entry name" value="FecR_C"/>
    <property type="match status" value="1"/>
</dbReference>
<dbReference type="InterPro" id="IPR036826">
    <property type="entry name" value="Cyt_f_lg_dom_sf"/>
</dbReference>
<dbReference type="RefSeq" id="WP_091399620.1">
    <property type="nucleotide sequence ID" value="NZ_FNQY01000017.1"/>
</dbReference>
<dbReference type="STRING" id="551991.SAMN05192529_11730"/>
<evidence type="ECO:0000259" key="2">
    <source>
        <dbReference type="Pfam" id="PF04773"/>
    </source>
</evidence>
<dbReference type="PANTHER" id="PTHR30273:SF2">
    <property type="entry name" value="PROTEIN FECR"/>
    <property type="match status" value="1"/>
</dbReference>
<dbReference type="InterPro" id="IPR012373">
    <property type="entry name" value="Ferrdict_sens_TM"/>
</dbReference>
<feature type="domain" description="Protein FecR C-terminal" evidence="3">
    <location>
        <begin position="316"/>
        <end position="382"/>
    </location>
</feature>
<evidence type="ECO:0000313" key="5">
    <source>
        <dbReference type="Proteomes" id="UP000199041"/>
    </source>
</evidence>
<evidence type="ECO:0000259" key="3">
    <source>
        <dbReference type="Pfam" id="PF16344"/>
    </source>
</evidence>
<name>A0A1H4AYC9_9BACT</name>
<organism evidence="4 5">
    <name type="scientific">Arachidicoccus rhizosphaerae</name>
    <dbReference type="NCBI Taxonomy" id="551991"/>
    <lineage>
        <taxon>Bacteria</taxon>
        <taxon>Pseudomonadati</taxon>
        <taxon>Bacteroidota</taxon>
        <taxon>Chitinophagia</taxon>
        <taxon>Chitinophagales</taxon>
        <taxon>Chitinophagaceae</taxon>
        <taxon>Arachidicoccus</taxon>
    </lineage>
</organism>
<proteinExistence type="predicted"/>
<reference evidence="4 5" key="1">
    <citation type="submission" date="2016-10" db="EMBL/GenBank/DDBJ databases">
        <authorList>
            <person name="de Groot N.N."/>
        </authorList>
    </citation>
    <scope>NUCLEOTIDE SEQUENCE [LARGE SCALE GENOMIC DNA]</scope>
    <source>
        <strain evidence="4 5">Vu-144</strain>
    </source>
</reference>
<evidence type="ECO:0008006" key="6">
    <source>
        <dbReference type="Google" id="ProtNLM"/>
    </source>
</evidence>